<proteinExistence type="inferred from homology"/>
<feature type="binding site" evidence="4">
    <location>
        <position position="92"/>
    </location>
    <ligand>
        <name>Mg(2+)</name>
        <dbReference type="ChEBI" id="CHEBI:18420"/>
        <label>1</label>
    </ligand>
</feature>
<dbReference type="FunCoup" id="A0A1Y5TW02">
    <property type="interactions" value="196"/>
</dbReference>
<dbReference type="InterPro" id="IPR000760">
    <property type="entry name" value="Inositol_monophosphatase-like"/>
</dbReference>
<keyword evidence="4" id="KW-0997">Cell inner membrane</keyword>
<dbReference type="GO" id="GO:0005886">
    <property type="term" value="C:plasma membrane"/>
    <property type="evidence" value="ECO:0007669"/>
    <property type="project" value="UniProtKB-SubCell"/>
</dbReference>
<dbReference type="PANTHER" id="PTHR43028">
    <property type="entry name" value="3'(2'),5'-BISPHOSPHATE NUCLEOTIDASE 1"/>
    <property type="match status" value="1"/>
</dbReference>
<sequence>MSDDRDSQLLAAIYEIALEAGEKILEIYRKPIAVDRKDDKSPVTEADVAGEKIILAGLARLTPEIPVIAEESVAAGRIPEVDGRDFWLVDPLDGTKEFISKNGEFTVNIALVRRGRPVLGVIHVPAKAMSYGGAGAGTAWRRPLGGAAEPITVRNPDDAGLIAVASRSHRSPETDAFLEDYKVASIASAGSSLKFCLVAEGSADIYPRLGRTMEWDIGAGVAILEAAGGRVTKTDGSALAFGKPGFDNPHFVAWGNVTPA</sequence>
<accession>A0A1Y5TW02</accession>
<feature type="binding site" evidence="5">
    <location>
        <position position="70"/>
    </location>
    <ligand>
        <name>Mg(2+)</name>
        <dbReference type="ChEBI" id="CHEBI:18420"/>
        <label>1</label>
        <note>catalytic</note>
    </ligand>
</feature>
<keyword evidence="4" id="KW-1003">Cell membrane</keyword>
<dbReference type="HAMAP" id="MF_02095">
    <property type="entry name" value="CysQ"/>
    <property type="match status" value="1"/>
</dbReference>
<dbReference type="PROSITE" id="PS00629">
    <property type="entry name" value="IMP_1"/>
    <property type="match status" value="1"/>
</dbReference>
<organism evidence="6 7">
    <name type="scientific">Oceanibacterium hippocampi</name>
    <dbReference type="NCBI Taxonomy" id="745714"/>
    <lineage>
        <taxon>Bacteria</taxon>
        <taxon>Pseudomonadati</taxon>
        <taxon>Pseudomonadota</taxon>
        <taxon>Alphaproteobacteria</taxon>
        <taxon>Sneathiellales</taxon>
        <taxon>Sneathiellaceae</taxon>
        <taxon>Oceanibacterium</taxon>
    </lineage>
</organism>
<feature type="binding site" evidence="4">
    <location>
        <position position="216"/>
    </location>
    <ligand>
        <name>substrate</name>
    </ligand>
</feature>
<dbReference type="Gene3D" id="3.30.540.10">
    <property type="entry name" value="Fructose-1,6-Bisphosphatase, subunit A, domain 1"/>
    <property type="match status" value="1"/>
</dbReference>
<dbReference type="OrthoDB" id="9785695at2"/>
<dbReference type="AlphaFoldDB" id="A0A1Y5TW02"/>
<name>A0A1Y5TW02_9PROT</name>
<dbReference type="PRINTS" id="PR00377">
    <property type="entry name" value="IMPHPHTASES"/>
</dbReference>
<keyword evidence="4 6" id="KW-0378">Hydrolase</keyword>
<dbReference type="PANTHER" id="PTHR43028:SF5">
    <property type="entry name" value="3'(2'),5'-BISPHOSPHATE NUCLEOTIDASE 1"/>
    <property type="match status" value="1"/>
</dbReference>
<dbReference type="CDD" id="cd01638">
    <property type="entry name" value="CysQ"/>
    <property type="match status" value="1"/>
</dbReference>
<dbReference type="Pfam" id="PF00459">
    <property type="entry name" value="Inositol_P"/>
    <property type="match status" value="1"/>
</dbReference>
<comment type="similarity">
    <text evidence="4">Belongs to the inositol monophosphatase superfamily. CysQ family.</text>
</comment>
<dbReference type="Gene3D" id="3.40.190.80">
    <property type="match status" value="1"/>
</dbReference>
<dbReference type="InterPro" id="IPR006240">
    <property type="entry name" value="CysQ"/>
</dbReference>
<dbReference type="InterPro" id="IPR020583">
    <property type="entry name" value="Inositol_monoP_metal-BS"/>
</dbReference>
<comment type="subcellular location">
    <subcellularLocation>
        <location evidence="4">Cell inner membrane</location>
        <topology evidence="4">Peripheral membrane protein</topology>
        <orientation evidence="4">Cytoplasmic side</orientation>
    </subcellularLocation>
</comment>
<feature type="binding site" evidence="5">
    <location>
        <position position="92"/>
    </location>
    <ligand>
        <name>Mg(2+)</name>
        <dbReference type="ChEBI" id="CHEBI:18420"/>
        <label>1</label>
        <note>catalytic</note>
    </ligand>
</feature>
<dbReference type="RefSeq" id="WP_085884594.1">
    <property type="nucleotide sequence ID" value="NZ_FWFR01000003.1"/>
</dbReference>
<keyword evidence="2 4" id="KW-0479">Metal-binding</keyword>
<feature type="binding site" evidence="4">
    <location>
        <position position="90"/>
    </location>
    <ligand>
        <name>Mg(2+)</name>
        <dbReference type="ChEBI" id="CHEBI:18420"/>
        <label>1</label>
    </ligand>
</feature>
<feature type="binding site" evidence="4 5">
    <location>
        <position position="90"/>
    </location>
    <ligand>
        <name>Mg(2+)</name>
        <dbReference type="ChEBI" id="CHEBI:18420"/>
        <label>2</label>
    </ligand>
</feature>
<keyword evidence="4" id="KW-0472">Membrane</keyword>
<dbReference type="EC" id="3.1.3.7" evidence="4"/>
<comment type="catalytic activity">
    <reaction evidence="1 4">
        <text>adenosine 3',5'-bisphosphate + H2O = AMP + phosphate</text>
        <dbReference type="Rhea" id="RHEA:10040"/>
        <dbReference type="ChEBI" id="CHEBI:15377"/>
        <dbReference type="ChEBI" id="CHEBI:43474"/>
        <dbReference type="ChEBI" id="CHEBI:58343"/>
        <dbReference type="ChEBI" id="CHEBI:456215"/>
        <dbReference type="EC" id="3.1.3.7"/>
    </reaction>
</comment>
<dbReference type="Proteomes" id="UP000193200">
    <property type="component" value="Unassembled WGS sequence"/>
</dbReference>
<feature type="binding site" evidence="4">
    <location>
        <begin position="92"/>
        <end position="95"/>
    </location>
    <ligand>
        <name>substrate</name>
    </ligand>
</feature>
<feature type="binding site" evidence="4">
    <location>
        <position position="70"/>
    </location>
    <ligand>
        <name>Mg(2+)</name>
        <dbReference type="ChEBI" id="CHEBI:18420"/>
        <label>1</label>
    </ligand>
</feature>
<comment type="function">
    <text evidence="4">Converts adenosine-3',5'-bisphosphate (PAP) to AMP.</text>
</comment>
<keyword evidence="3 4" id="KW-0460">Magnesium</keyword>
<feature type="binding site" evidence="4 5">
    <location>
        <position position="93"/>
    </location>
    <ligand>
        <name>Mg(2+)</name>
        <dbReference type="ChEBI" id="CHEBI:18420"/>
        <label>2</label>
    </ligand>
</feature>
<comment type="cofactor">
    <cofactor evidence="4 5">
        <name>Mg(2+)</name>
        <dbReference type="ChEBI" id="CHEBI:18420"/>
    </cofactor>
</comment>
<dbReference type="InterPro" id="IPR050725">
    <property type="entry name" value="CysQ/Inositol_MonoPase"/>
</dbReference>
<dbReference type="InParanoid" id="A0A1Y5TW02"/>
<dbReference type="SUPFAM" id="SSF56655">
    <property type="entry name" value="Carbohydrate phosphatase"/>
    <property type="match status" value="1"/>
</dbReference>
<feature type="binding site" evidence="4">
    <location>
        <position position="70"/>
    </location>
    <ligand>
        <name>substrate</name>
    </ligand>
</feature>
<feature type="binding site" evidence="5">
    <location>
        <position position="216"/>
    </location>
    <ligand>
        <name>Mg(2+)</name>
        <dbReference type="ChEBI" id="CHEBI:18420"/>
        <label>1</label>
        <note>catalytic</note>
    </ligand>
</feature>
<dbReference type="NCBIfam" id="TIGR01331">
    <property type="entry name" value="bisphos_cysQ"/>
    <property type="match status" value="1"/>
</dbReference>
<keyword evidence="7" id="KW-1185">Reference proteome</keyword>
<evidence type="ECO:0000256" key="5">
    <source>
        <dbReference type="PIRSR" id="PIRSR600760-2"/>
    </source>
</evidence>
<dbReference type="GO" id="GO:0050427">
    <property type="term" value="P:3'-phosphoadenosine 5'-phosphosulfate metabolic process"/>
    <property type="evidence" value="ECO:0007669"/>
    <property type="project" value="TreeGrafter"/>
</dbReference>
<dbReference type="GO" id="GO:0000103">
    <property type="term" value="P:sulfate assimilation"/>
    <property type="evidence" value="ECO:0007669"/>
    <property type="project" value="TreeGrafter"/>
</dbReference>
<evidence type="ECO:0000256" key="1">
    <source>
        <dbReference type="ARBA" id="ARBA00001625"/>
    </source>
</evidence>
<protein>
    <recommendedName>
        <fullName evidence="4">3'(2'),5'-bisphosphate nucleotidase CysQ</fullName>
        <ecNumber evidence="4">3.1.3.7</ecNumber>
    </recommendedName>
    <alternativeName>
        <fullName evidence="4">3'(2'),5-bisphosphonucleoside 3'(2')-phosphohydrolase</fullName>
    </alternativeName>
    <alternativeName>
        <fullName evidence="4">3'-phosphoadenosine 5'-phosphate phosphatase</fullName>
        <shortName evidence="4">PAP phosphatase</shortName>
    </alternativeName>
</protein>
<reference evidence="6 7" key="1">
    <citation type="submission" date="2017-03" db="EMBL/GenBank/DDBJ databases">
        <authorList>
            <person name="Afonso C.L."/>
            <person name="Miller P.J."/>
            <person name="Scott M.A."/>
            <person name="Spackman E."/>
            <person name="Goraichik I."/>
            <person name="Dimitrov K.M."/>
            <person name="Suarez D.L."/>
            <person name="Swayne D.E."/>
        </authorList>
    </citation>
    <scope>NUCLEOTIDE SEQUENCE [LARGE SCALE GENOMIC DNA]</scope>
    <source>
        <strain evidence="6 7">CECT 7691</strain>
    </source>
</reference>
<evidence type="ECO:0000256" key="2">
    <source>
        <dbReference type="ARBA" id="ARBA00022723"/>
    </source>
</evidence>
<dbReference type="GO" id="GO:0000287">
    <property type="term" value="F:magnesium ion binding"/>
    <property type="evidence" value="ECO:0007669"/>
    <property type="project" value="UniProtKB-UniRule"/>
</dbReference>
<gene>
    <name evidence="4 6" type="primary">cysQ</name>
    <name evidence="6" type="ORF">OCH7691_03229</name>
</gene>
<evidence type="ECO:0000313" key="6">
    <source>
        <dbReference type="EMBL" id="SLN69745.1"/>
    </source>
</evidence>
<evidence type="ECO:0000256" key="3">
    <source>
        <dbReference type="ARBA" id="ARBA00022842"/>
    </source>
</evidence>
<evidence type="ECO:0000313" key="7">
    <source>
        <dbReference type="Proteomes" id="UP000193200"/>
    </source>
</evidence>
<evidence type="ECO:0000256" key="4">
    <source>
        <dbReference type="HAMAP-Rule" id="MF_02095"/>
    </source>
</evidence>
<dbReference type="EMBL" id="FWFR01000003">
    <property type="protein sequence ID" value="SLN69745.1"/>
    <property type="molecule type" value="Genomic_DNA"/>
</dbReference>
<feature type="binding site" evidence="4">
    <location>
        <position position="216"/>
    </location>
    <ligand>
        <name>Mg(2+)</name>
        <dbReference type="ChEBI" id="CHEBI:18420"/>
        <label>2</label>
    </ligand>
</feature>
<dbReference type="GO" id="GO:0008441">
    <property type="term" value="F:3'(2'),5'-bisphosphate nucleotidase activity"/>
    <property type="evidence" value="ECO:0007669"/>
    <property type="project" value="UniProtKB-UniRule"/>
</dbReference>